<dbReference type="RefSeq" id="WP_419191735.1">
    <property type="nucleotide sequence ID" value="NZ_CP036287.1"/>
</dbReference>
<dbReference type="PROSITE" id="PS50005">
    <property type="entry name" value="TPR"/>
    <property type="match status" value="1"/>
</dbReference>
<sequence>MTPRSERTRLPSHGYPRLAVLLLAALVAACSSPRLSPWIEQPGPYDRLSPGQDERLSVARALLDQRDAVGAARVLETAQRRDPLHAGIAVCLQDARLAAVLRGDQLQELEAWREANRSQEQDAPDELLWRWYDAIARERAEVVDRLLAARLDPDARASLRQLEVLSLDEPGCIWAHLGRAHTLLKLGRLSEARRALDTALELDPGHARTRRLEALVLAREGKDELAVEALERWLEKTADDPLVGATARDRAELDLAAALLEAERYKAARKRLDRLIGDPHFDDLDVEPRYQAFVLRAAAREGRGDFSGARDDADRARVEAPTRLLPWVQIAILEEYRLGNPDAAAVAWRRVEELAVDAPDADRIGAFLYGQRARVERARLEASMGELEVQP</sequence>
<keyword evidence="4" id="KW-1185">Reference proteome</keyword>
<keyword evidence="1" id="KW-0802">TPR repeat</keyword>
<protein>
    <submittedName>
        <fullName evidence="3">Tetratricopeptide repeat protein</fullName>
    </submittedName>
</protein>
<dbReference type="PROSITE" id="PS51257">
    <property type="entry name" value="PROKAR_LIPOPROTEIN"/>
    <property type="match status" value="1"/>
</dbReference>
<reference evidence="3 4" key="1">
    <citation type="submission" date="2019-02" db="EMBL/GenBank/DDBJ databases">
        <title>Deep-cultivation of Planctomycetes and their phenomic and genomic characterization uncovers novel biology.</title>
        <authorList>
            <person name="Wiegand S."/>
            <person name="Jogler M."/>
            <person name="Boedeker C."/>
            <person name="Pinto D."/>
            <person name="Vollmers J."/>
            <person name="Rivas-Marin E."/>
            <person name="Kohn T."/>
            <person name="Peeters S.H."/>
            <person name="Heuer A."/>
            <person name="Rast P."/>
            <person name="Oberbeckmann S."/>
            <person name="Bunk B."/>
            <person name="Jeske O."/>
            <person name="Meyerdierks A."/>
            <person name="Storesund J.E."/>
            <person name="Kallscheuer N."/>
            <person name="Luecker S."/>
            <person name="Lage O.M."/>
            <person name="Pohl T."/>
            <person name="Merkel B.J."/>
            <person name="Hornburger P."/>
            <person name="Mueller R.-W."/>
            <person name="Bruemmer F."/>
            <person name="Labrenz M."/>
            <person name="Spormann A.M."/>
            <person name="Op den Camp H."/>
            <person name="Overmann J."/>
            <person name="Amann R."/>
            <person name="Jetten M.S.M."/>
            <person name="Mascher T."/>
            <person name="Medema M.H."/>
            <person name="Devos D.P."/>
            <person name="Kaster A.-K."/>
            <person name="Ovreas L."/>
            <person name="Rohde M."/>
            <person name="Galperin M.Y."/>
            <person name="Jogler C."/>
        </authorList>
    </citation>
    <scope>NUCLEOTIDE SEQUENCE [LARGE SCALE GENOMIC DNA]</scope>
    <source>
        <strain evidence="3 4">Pla133</strain>
    </source>
</reference>
<dbReference type="SUPFAM" id="SSF48452">
    <property type="entry name" value="TPR-like"/>
    <property type="match status" value="2"/>
</dbReference>
<dbReference type="Pfam" id="PF13432">
    <property type="entry name" value="TPR_16"/>
    <property type="match status" value="1"/>
</dbReference>
<evidence type="ECO:0000313" key="4">
    <source>
        <dbReference type="Proteomes" id="UP000316921"/>
    </source>
</evidence>
<name>A0A518BPJ7_9BACT</name>
<evidence type="ECO:0000313" key="3">
    <source>
        <dbReference type="EMBL" id="QDU68863.1"/>
    </source>
</evidence>
<dbReference type="Proteomes" id="UP000316921">
    <property type="component" value="Chromosome"/>
</dbReference>
<organism evidence="3 4">
    <name type="scientific">Engelhardtia mirabilis</name>
    <dbReference type="NCBI Taxonomy" id="2528011"/>
    <lineage>
        <taxon>Bacteria</taxon>
        <taxon>Pseudomonadati</taxon>
        <taxon>Planctomycetota</taxon>
        <taxon>Planctomycetia</taxon>
        <taxon>Planctomycetia incertae sedis</taxon>
        <taxon>Engelhardtia</taxon>
    </lineage>
</organism>
<evidence type="ECO:0000256" key="1">
    <source>
        <dbReference type="PROSITE-ProRule" id="PRU00339"/>
    </source>
</evidence>
<evidence type="ECO:0000256" key="2">
    <source>
        <dbReference type="SAM" id="Coils"/>
    </source>
</evidence>
<dbReference type="Gene3D" id="1.25.40.10">
    <property type="entry name" value="Tetratricopeptide repeat domain"/>
    <property type="match status" value="1"/>
</dbReference>
<gene>
    <name evidence="3" type="ORF">Pla133_39730</name>
</gene>
<dbReference type="SMART" id="SM00028">
    <property type="entry name" value="TPR"/>
    <property type="match status" value="3"/>
</dbReference>
<dbReference type="InterPro" id="IPR011990">
    <property type="entry name" value="TPR-like_helical_dom_sf"/>
</dbReference>
<keyword evidence="2" id="KW-0175">Coiled coil</keyword>
<dbReference type="InterPro" id="IPR019734">
    <property type="entry name" value="TPR_rpt"/>
</dbReference>
<feature type="coiled-coil region" evidence="2">
    <location>
        <begin position="248"/>
        <end position="275"/>
    </location>
</feature>
<dbReference type="AlphaFoldDB" id="A0A518BPJ7"/>
<dbReference type="KEGG" id="pbap:Pla133_39730"/>
<dbReference type="EMBL" id="CP036287">
    <property type="protein sequence ID" value="QDU68863.1"/>
    <property type="molecule type" value="Genomic_DNA"/>
</dbReference>
<feature type="repeat" description="TPR" evidence="1">
    <location>
        <begin position="173"/>
        <end position="206"/>
    </location>
</feature>
<accession>A0A518BPJ7</accession>
<proteinExistence type="predicted"/>